<gene>
    <name evidence="1" type="ORF">SAMEA4412673_00255</name>
</gene>
<name>A0AAJ4X982_9SPHI</name>
<reference evidence="1 2" key="1">
    <citation type="submission" date="2017-06" db="EMBL/GenBank/DDBJ databases">
        <authorList>
            <consortium name="Pathogen Informatics"/>
        </authorList>
    </citation>
    <scope>NUCLEOTIDE SEQUENCE [LARGE SCALE GENOMIC DNA]</scope>
    <source>
        <strain evidence="1 2">NCTC12149</strain>
    </source>
</reference>
<dbReference type="RefSeq" id="WP_262507546.1">
    <property type="nucleotide sequence ID" value="NZ_FNGK01000009.1"/>
</dbReference>
<dbReference type="AlphaFoldDB" id="A0AAJ4X982"/>
<dbReference type="Proteomes" id="UP000215355">
    <property type="component" value="Chromosome 1"/>
</dbReference>
<dbReference type="KEGG" id="smiz:4412673_00255"/>
<evidence type="ECO:0000313" key="1">
    <source>
        <dbReference type="EMBL" id="SNV37860.1"/>
    </source>
</evidence>
<organism evidence="1 2">
    <name type="scientific">Sphingobacterium mizutaii</name>
    <dbReference type="NCBI Taxonomy" id="1010"/>
    <lineage>
        <taxon>Bacteria</taxon>
        <taxon>Pseudomonadati</taxon>
        <taxon>Bacteroidota</taxon>
        <taxon>Sphingobacteriia</taxon>
        <taxon>Sphingobacteriales</taxon>
        <taxon>Sphingobacteriaceae</taxon>
        <taxon>Sphingobacterium</taxon>
    </lineage>
</organism>
<sequence length="43" mass="4831">MKKKTKLALSILEKELNVLSKIETLHVLGGADPNARRRLDSWG</sequence>
<dbReference type="EMBL" id="LT906468">
    <property type="protein sequence ID" value="SNV37860.1"/>
    <property type="molecule type" value="Genomic_DNA"/>
</dbReference>
<proteinExistence type="predicted"/>
<evidence type="ECO:0000313" key="2">
    <source>
        <dbReference type="Proteomes" id="UP000215355"/>
    </source>
</evidence>
<protein>
    <submittedName>
        <fullName evidence="1">Uncharacterized protein</fullName>
    </submittedName>
</protein>
<accession>A0AAJ4X982</accession>